<evidence type="ECO:0000313" key="4">
    <source>
        <dbReference type="Proteomes" id="UP001607221"/>
    </source>
</evidence>
<dbReference type="Proteomes" id="UP001607221">
    <property type="component" value="Unassembled WGS sequence"/>
</dbReference>
<feature type="domain" description="EAL" evidence="2">
    <location>
        <begin position="246"/>
        <end position="491"/>
    </location>
</feature>
<feature type="transmembrane region" description="Helical" evidence="1">
    <location>
        <begin position="212"/>
        <end position="235"/>
    </location>
</feature>
<accession>A0ABW7JG58</accession>
<dbReference type="PANTHER" id="PTHR33121:SF79">
    <property type="entry name" value="CYCLIC DI-GMP PHOSPHODIESTERASE PDED-RELATED"/>
    <property type="match status" value="1"/>
</dbReference>
<keyword evidence="1" id="KW-0812">Transmembrane</keyword>
<dbReference type="SMART" id="SM00052">
    <property type="entry name" value="EAL"/>
    <property type="match status" value="1"/>
</dbReference>
<organism evidence="3 4">
    <name type="scientific">Vibrio jasicida</name>
    <dbReference type="NCBI Taxonomy" id="766224"/>
    <lineage>
        <taxon>Bacteria</taxon>
        <taxon>Pseudomonadati</taxon>
        <taxon>Pseudomonadota</taxon>
        <taxon>Gammaproteobacteria</taxon>
        <taxon>Vibrionales</taxon>
        <taxon>Vibrionaceae</taxon>
        <taxon>Vibrio</taxon>
    </lineage>
</organism>
<dbReference type="InterPro" id="IPR001633">
    <property type="entry name" value="EAL_dom"/>
</dbReference>
<dbReference type="SUPFAM" id="SSF141868">
    <property type="entry name" value="EAL domain-like"/>
    <property type="match status" value="1"/>
</dbReference>
<dbReference type="Pfam" id="PF00563">
    <property type="entry name" value="EAL"/>
    <property type="match status" value="1"/>
</dbReference>
<keyword evidence="1" id="KW-0472">Membrane</keyword>
<keyword evidence="1" id="KW-1133">Transmembrane helix</keyword>
<dbReference type="CDD" id="cd01948">
    <property type="entry name" value="EAL"/>
    <property type="match status" value="1"/>
</dbReference>
<dbReference type="EMBL" id="JBIHSE010000005">
    <property type="protein sequence ID" value="MFH0275016.1"/>
    <property type="molecule type" value="Genomic_DNA"/>
</dbReference>
<sequence length="491" mass="56124">METGKNTPPKSNPLYLVCILFFLISSITISTAIIRTELKNMGDLYITKIDKVVRNVERETILAIKNIDDCQTIEDNLLYSNDIRELVVIDNYHATCSSKRGKIKENINVKNRFDNLSHHLVFWDIDEKSSERTIAFISPALNREGRIIISIIDRNYLIGGLFDINETNISKMMVDIAGKTYPARTKFRSDYIHNISSSNKYKYSILIEVKRSFVYTSIIHAILISTIIIIIIFSISRMALKKTKKRGNIFLDFQEGLRRAEFYLEYQPIVDACSCKVKSLEALVRWNHPTLGLIRPDTFIPLAEEKGLINELTDYILKWALKELALSKKAGNISLSVNIPPTYLSCNKNLFKLTYYQRQFSKLDIELVAEITERQLLDKSGIQTLNELKKSGLKIAIDDFGTGHTSLSVIQELNFDYLKIDKCFTDTIGINTVNSTVLDTIIELGHRLGVKIVAEGVETKEQFYHLKCNGVQKMQGYYFSKPVPLSDMKIN</sequence>
<gene>
    <name evidence="3" type="ORF">ACGRHZ_27480</name>
</gene>
<dbReference type="PROSITE" id="PS50883">
    <property type="entry name" value="EAL"/>
    <property type="match status" value="1"/>
</dbReference>
<name>A0ABW7JG58_9VIBR</name>
<evidence type="ECO:0000313" key="3">
    <source>
        <dbReference type="EMBL" id="MFH0275016.1"/>
    </source>
</evidence>
<feature type="transmembrane region" description="Helical" evidence="1">
    <location>
        <begin position="14"/>
        <end position="34"/>
    </location>
</feature>
<comment type="caution">
    <text evidence="3">The sequence shown here is derived from an EMBL/GenBank/DDBJ whole genome shotgun (WGS) entry which is preliminary data.</text>
</comment>
<evidence type="ECO:0000256" key="1">
    <source>
        <dbReference type="SAM" id="Phobius"/>
    </source>
</evidence>
<dbReference type="InterPro" id="IPR035919">
    <property type="entry name" value="EAL_sf"/>
</dbReference>
<dbReference type="PANTHER" id="PTHR33121">
    <property type="entry name" value="CYCLIC DI-GMP PHOSPHODIESTERASE PDEF"/>
    <property type="match status" value="1"/>
</dbReference>
<dbReference type="RefSeq" id="WP_394633298.1">
    <property type="nucleotide sequence ID" value="NZ_JBIHSE010000005.1"/>
</dbReference>
<proteinExistence type="predicted"/>
<reference evidence="3 4" key="1">
    <citation type="submission" date="2024-10" db="EMBL/GenBank/DDBJ databases">
        <authorList>
            <person name="Yibar A."/>
            <person name="Saticioglu I.B."/>
            <person name="Duman M."/>
            <person name="Ajmi N."/>
            <person name="Gurler F."/>
            <person name="Ay H."/>
            <person name="Onuk E."/>
            <person name="Guler S."/>
            <person name="Romalde J.L."/>
        </authorList>
    </citation>
    <scope>NUCLEOTIDE SEQUENCE [LARGE SCALE GENOMIC DNA]</scope>
    <source>
        <strain evidence="3 4">1-TCBS-A</strain>
    </source>
</reference>
<dbReference type="Gene3D" id="3.20.20.450">
    <property type="entry name" value="EAL domain"/>
    <property type="match status" value="1"/>
</dbReference>
<protein>
    <submittedName>
        <fullName evidence="3">EAL domain-containing protein</fullName>
    </submittedName>
</protein>
<dbReference type="InterPro" id="IPR050706">
    <property type="entry name" value="Cyclic-di-GMP_PDE-like"/>
</dbReference>
<evidence type="ECO:0000259" key="2">
    <source>
        <dbReference type="PROSITE" id="PS50883"/>
    </source>
</evidence>
<keyword evidence="4" id="KW-1185">Reference proteome</keyword>